<feature type="transmembrane region" description="Helical" evidence="7">
    <location>
        <begin position="207"/>
        <end position="234"/>
    </location>
</feature>
<name>A0A516G7A6_9MICO</name>
<protein>
    <submittedName>
        <fullName evidence="8">Lipopolysaccharide biosynthesis protein</fullName>
    </submittedName>
</protein>
<proteinExistence type="predicted"/>
<feature type="region of interest" description="Disordered" evidence="6">
    <location>
        <begin position="1"/>
        <end position="66"/>
    </location>
</feature>
<accession>A0A516G7A6</accession>
<dbReference type="OrthoDB" id="4855121at2"/>
<keyword evidence="5 7" id="KW-0472">Membrane</keyword>
<dbReference type="PANTHER" id="PTHR30250">
    <property type="entry name" value="PST FAMILY PREDICTED COLANIC ACID TRANSPORTER"/>
    <property type="match status" value="1"/>
</dbReference>
<dbReference type="EMBL" id="CP041616">
    <property type="protein sequence ID" value="QDO87414.1"/>
    <property type="molecule type" value="Genomic_DNA"/>
</dbReference>
<keyword evidence="4 7" id="KW-1133">Transmembrane helix</keyword>
<evidence type="ECO:0000256" key="2">
    <source>
        <dbReference type="ARBA" id="ARBA00022475"/>
    </source>
</evidence>
<keyword evidence="3 7" id="KW-0812">Transmembrane</keyword>
<dbReference type="Proteomes" id="UP000315395">
    <property type="component" value="Chromosome"/>
</dbReference>
<organism evidence="8 9">
    <name type="scientific">Ornithinimicrobium ciconiae</name>
    <dbReference type="NCBI Taxonomy" id="2594265"/>
    <lineage>
        <taxon>Bacteria</taxon>
        <taxon>Bacillati</taxon>
        <taxon>Actinomycetota</taxon>
        <taxon>Actinomycetes</taxon>
        <taxon>Micrococcales</taxon>
        <taxon>Ornithinimicrobiaceae</taxon>
        <taxon>Ornithinimicrobium</taxon>
    </lineage>
</organism>
<evidence type="ECO:0000256" key="6">
    <source>
        <dbReference type="SAM" id="MobiDB-lite"/>
    </source>
</evidence>
<feature type="transmembrane region" description="Helical" evidence="7">
    <location>
        <begin position="377"/>
        <end position="395"/>
    </location>
</feature>
<dbReference type="KEGG" id="orz:FNH13_02915"/>
<evidence type="ECO:0000256" key="5">
    <source>
        <dbReference type="ARBA" id="ARBA00023136"/>
    </source>
</evidence>
<keyword evidence="9" id="KW-1185">Reference proteome</keyword>
<reference evidence="8 9" key="1">
    <citation type="submission" date="2019-07" db="EMBL/GenBank/DDBJ databases">
        <title>complete genome sequencing of Ornithinimicrobium sp. H23M54.</title>
        <authorList>
            <person name="Bae J.-W."/>
            <person name="Lee S.-Y."/>
        </authorList>
    </citation>
    <scope>NUCLEOTIDE SEQUENCE [LARGE SCALE GENOMIC DNA]</scope>
    <source>
        <strain evidence="8 9">H23M54</strain>
    </source>
</reference>
<feature type="transmembrane region" description="Helical" evidence="7">
    <location>
        <begin position="312"/>
        <end position="332"/>
    </location>
</feature>
<feature type="transmembrane region" description="Helical" evidence="7">
    <location>
        <begin position="338"/>
        <end position="356"/>
    </location>
</feature>
<feature type="transmembrane region" description="Helical" evidence="7">
    <location>
        <begin position="491"/>
        <end position="512"/>
    </location>
</feature>
<comment type="subcellular location">
    <subcellularLocation>
        <location evidence="1">Cell membrane</location>
        <topology evidence="1">Multi-pass membrane protein</topology>
    </subcellularLocation>
</comment>
<feature type="transmembrane region" description="Helical" evidence="7">
    <location>
        <begin position="173"/>
        <end position="195"/>
    </location>
</feature>
<evidence type="ECO:0000256" key="4">
    <source>
        <dbReference type="ARBA" id="ARBA00022989"/>
    </source>
</evidence>
<feature type="transmembrane region" description="Helical" evidence="7">
    <location>
        <begin position="581"/>
        <end position="603"/>
    </location>
</feature>
<evidence type="ECO:0000256" key="7">
    <source>
        <dbReference type="SAM" id="Phobius"/>
    </source>
</evidence>
<evidence type="ECO:0000313" key="9">
    <source>
        <dbReference type="Proteomes" id="UP000315395"/>
    </source>
</evidence>
<sequence>MHGNDARPLQKPRGQPVPEVGDAVKPERSRDRGGGIHAGSHRRPAHPGSKPGAATKHAVKAKKSRSCAHWLSPRDLRTVWQRPSRESLVADHHGILSGRGARNGLPSLQANVGWTAATHHRVAAILTADYRRSTAGRSSWPGMQDHQEMTPPDVPPSGVPLDRRGLQNRAASGALWTIIHVLVSLPLAFGVNIMLARVLGLADYGRLAYLTMIMEIAAVVVTAGVGAGLIQYGAKAHAMGDIPRVQSLLSRSQGFRLLVGAPVLSLIVIRLADVPVALLILALVFGIWVPAGFGGATASLTIQNETARAARLAMAMNVLSQAVVIAVVLTLATPDAVWGSRLVMAGAGVVAAIFLVRAPYRQAVLRPRLPRGMPNGFWRFAIPMGLSGIIATLALSRSEVVLLEHLSTAEQVGLYAMAFGLAGHLFAPAQALLTPLTPAVSALREVDVTAIRSAFLRTTRVSGTLGGVIVSMGAPSLALLVPILYGKQFEVARELVLALTIVSGFLVLSYPMQSFVTARLRSGSTLAVNSMSLAATILVALALIPWIGAWGAVLGKVAVVLTRVGWLLWREPASFMVSRLEFLGTFRTTTVASFAAIAAFFAGDRVVDLSGSALLGSSGSLIFGALAYLVLLRLVHGGLQRNDIAAIQRALPIRFRALISWATKPLRSHAGSSAPRRPSN</sequence>
<dbReference type="InterPro" id="IPR002797">
    <property type="entry name" value="Polysacc_synth"/>
</dbReference>
<keyword evidence="2" id="KW-1003">Cell membrane</keyword>
<dbReference type="InterPro" id="IPR050833">
    <property type="entry name" value="Poly_Biosynth_Transport"/>
</dbReference>
<evidence type="ECO:0000256" key="1">
    <source>
        <dbReference type="ARBA" id="ARBA00004651"/>
    </source>
</evidence>
<gene>
    <name evidence="8" type="ORF">FNH13_02915</name>
</gene>
<feature type="transmembrane region" description="Helical" evidence="7">
    <location>
        <begin position="278"/>
        <end position="300"/>
    </location>
</feature>
<dbReference type="GO" id="GO:0005886">
    <property type="term" value="C:plasma membrane"/>
    <property type="evidence" value="ECO:0007669"/>
    <property type="project" value="UniProtKB-SubCell"/>
</dbReference>
<feature type="transmembrane region" description="Helical" evidence="7">
    <location>
        <begin position="464"/>
        <end position="485"/>
    </location>
</feature>
<evidence type="ECO:0000256" key="3">
    <source>
        <dbReference type="ARBA" id="ARBA00022692"/>
    </source>
</evidence>
<evidence type="ECO:0000313" key="8">
    <source>
        <dbReference type="EMBL" id="QDO87414.1"/>
    </source>
</evidence>
<feature type="transmembrane region" description="Helical" evidence="7">
    <location>
        <begin position="524"/>
        <end position="544"/>
    </location>
</feature>
<dbReference type="Pfam" id="PF01943">
    <property type="entry name" value="Polysacc_synt"/>
    <property type="match status" value="1"/>
</dbReference>
<dbReference type="PANTHER" id="PTHR30250:SF11">
    <property type="entry name" value="O-ANTIGEN TRANSPORTER-RELATED"/>
    <property type="match status" value="1"/>
</dbReference>
<feature type="transmembrane region" description="Helical" evidence="7">
    <location>
        <begin position="609"/>
        <end position="631"/>
    </location>
</feature>
<feature type="compositionally biased region" description="Basic and acidic residues" evidence="6">
    <location>
        <begin position="22"/>
        <end position="34"/>
    </location>
</feature>
<feature type="compositionally biased region" description="Basic residues" evidence="6">
    <location>
        <begin position="57"/>
        <end position="66"/>
    </location>
</feature>
<dbReference type="AlphaFoldDB" id="A0A516G7A6"/>
<feature type="transmembrane region" description="Helical" evidence="7">
    <location>
        <begin position="255"/>
        <end position="272"/>
    </location>
</feature>